<organism evidence="1 2">
    <name type="scientific">Muraenolepis orangiensis</name>
    <name type="common">Patagonian moray cod</name>
    <dbReference type="NCBI Taxonomy" id="630683"/>
    <lineage>
        <taxon>Eukaryota</taxon>
        <taxon>Metazoa</taxon>
        <taxon>Chordata</taxon>
        <taxon>Craniata</taxon>
        <taxon>Vertebrata</taxon>
        <taxon>Euteleostomi</taxon>
        <taxon>Actinopterygii</taxon>
        <taxon>Neopterygii</taxon>
        <taxon>Teleostei</taxon>
        <taxon>Neoteleostei</taxon>
        <taxon>Acanthomorphata</taxon>
        <taxon>Zeiogadaria</taxon>
        <taxon>Gadariae</taxon>
        <taxon>Gadiformes</taxon>
        <taxon>Muraenolepidoidei</taxon>
        <taxon>Muraenolepididae</taxon>
        <taxon>Muraenolepis</taxon>
    </lineage>
</organism>
<accession>A0A9Q0DK20</accession>
<dbReference type="EMBL" id="JANIIK010000116">
    <property type="protein sequence ID" value="KAJ3588440.1"/>
    <property type="molecule type" value="Genomic_DNA"/>
</dbReference>
<dbReference type="AlphaFoldDB" id="A0A9Q0DK20"/>
<evidence type="ECO:0000313" key="1">
    <source>
        <dbReference type="EMBL" id="KAJ3588440.1"/>
    </source>
</evidence>
<protein>
    <submittedName>
        <fullName evidence="1">Uncharacterized protein</fullName>
    </submittedName>
</protein>
<evidence type="ECO:0000313" key="2">
    <source>
        <dbReference type="Proteomes" id="UP001148018"/>
    </source>
</evidence>
<reference evidence="1" key="1">
    <citation type="submission" date="2022-07" db="EMBL/GenBank/DDBJ databases">
        <title>Chromosome-level genome of Muraenolepis orangiensis.</title>
        <authorList>
            <person name="Kim J."/>
        </authorList>
    </citation>
    <scope>NUCLEOTIDE SEQUENCE</scope>
    <source>
        <strain evidence="1">KU_S4_2022</strain>
        <tissue evidence="1">Muscle</tissue>
    </source>
</reference>
<name>A0A9Q0DK20_9TELE</name>
<comment type="caution">
    <text evidence="1">The sequence shown here is derived from an EMBL/GenBank/DDBJ whole genome shotgun (WGS) entry which is preliminary data.</text>
</comment>
<sequence>MDHVIFPFVKPVPESYFINIGVLLEVLLASSLRASGRPHTERPLEALSAGHVGSNASFYLGGAQTGVG</sequence>
<dbReference type="Proteomes" id="UP001148018">
    <property type="component" value="Unassembled WGS sequence"/>
</dbReference>
<gene>
    <name evidence="1" type="ORF">NHX12_012033</name>
</gene>
<keyword evidence="2" id="KW-1185">Reference proteome</keyword>
<proteinExistence type="predicted"/>